<accession>A0A2T0M3L0</accession>
<name>A0A2T0M3L0_9PSEU</name>
<feature type="transmembrane region" description="Helical" evidence="1">
    <location>
        <begin position="163"/>
        <end position="182"/>
    </location>
</feature>
<dbReference type="EMBL" id="PVNH01000001">
    <property type="protein sequence ID" value="PRX51341.1"/>
    <property type="molecule type" value="Genomic_DNA"/>
</dbReference>
<feature type="transmembrane region" description="Helical" evidence="1">
    <location>
        <begin position="106"/>
        <end position="127"/>
    </location>
</feature>
<keyword evidence="1" id="KW-1133">Transmembrane helix</keyword>
<evidence type="ECO:0000256" key="1">
    <source>
        <dbReference type="SAM" id="Phobius"/>
    </source>
</evidence>
<feature type="transmembrane region" description="Helical" evidence="1">
    <location>
        <begin position="51"/>
        <end position="69"/>
    </location>
</feature>
<dbReference type="SUPFAM" id="SSF48317">
    <property type="entry name" value="Acid phosphatase/Vanadium-dependent haloperoxidase"/>
    <property type="match status" value="1"/>
</dbReference>
<sequence>MAVVAAALTLALGLWHAGGSAPGPLDRAVADAVHAVLTGHEPLLRPATLPTHPAVVLAAIGAVAATCLARGRPRAALLAVVAPAVTVPVNTWLLKPGFGRMYGDHLAYPSGHTVSLATVLTVVVLLVPPGGWTRTAAVAVAALPVTLAGIGMVGLGYHYGTDIVGGAAFAVAATVAVAALLARLPGGRQRRTVPGEGGEPADRA</sequence>
<comment type="caution">
    <text evidence="3">The sequence shown here is derived from an EMBL/GenBank/DDBJ whole genome shotgun (WGS) entry which is preliminary data.</text>
</comment>
<dbReference type="AlphaFoldDB" id="A0A2T0M3L0"/>
<gene>
    <name evidence="3" type="ORF">B0I33_101494</name>
</gene>
<protein>
    <submittedName>
        <fullName evidence="3">PAP2 superfamily protein</fullName>
    </submittedName>
</protein>
<feature type="transmembrane region" description="Helical" evidence="1">
    <location>
        <begin position="76"/>
        <end position="94"/>
    </location>
</feature>
<dbReference type="InterPro" id="IPR036938">
    <property type="entry name" value="PAP2/HPO_sf"/>
</dbReference>
<proteinExistence type="predicted"/>
<keyword evidence="1" id="KW-0472">Membrane</keyword>
<organism evidence="3 4">
    <name type="scientific">Prauserella shujinwangii</name>
    <dbReference type="NCBI Taxonomy" id="1453103"/>
    <lineage>
        <taxon>Bacteria</taxon>
        <taxon>Bacillati</taxon>
        <taxon>Actinomycetota</taxon>
        <taxon>Actinomycetes</taxon>
        <taxon>Pseudonocardiales</taxon>
        <taxon>Pseudonocardiaceae</taxon>
        <taxon>Prauserella</taxon>
    </lineage>
</organism>
<feature type="domain" description="Phosphatidic acid phosphatase type 2/haloperoxidase" evidence="2">
    <location>
        <begin position="94"/>
        <end position="180"/>
    </location>
</feature>
<keyword evidence="4" id="KW-1185">Reference proteome</keyword>
<dbReference type="Pfam" id="PF01569">
    <property type="entry name" value="PAP2"/>
    <property type="match status" value="1"/>
</dbReference>
<evidence type="ECO:0000313" key="3">
    <source>
        <dbReference type="EMBL" id="PRX51341.1"/>
    </source>
</evidence>
<keyword evidence="1" id="KW-0812">Transmembrane</keyword>
<dbReference type="InterPro" id="IPR000326">
    <property type="entry name" value="PAP2/HPO"/>
</dbReference>
<evidence type="ECO:0000259" key="2">
    <source>
        <dbReference type="Pfam" id="PF01569"/>
    </source>
</evidence>
<evidence type="ECO:0000313" key="4">
    <source>
        <dbReference type="Proteomes" id="UP000238362"/>
    </source>
</evidence>
<reference evidence="3 4" key="1">
    <citation type="submission" date="2018-03" db="EMBL/GenBank/DDBJ databases">
        <title>Genomic Encyclopedia of Type Strains, Phase III (KMG-III): the genomes of soil and plant-associated and newly described type strains.</title>
        <authorList>
            <person name="Whitman W."/>
        </authorList>
    </citation>
    <scope>NUCLEOTIDE SEQUENCE [LARGE SCALE GENOMIC DNA]</scope>
    <source>
        <strain evidence="3 4">CGMCC 4.7125</strain>
    </source>
</reference>
<feature type="transmembrane region" description="Helical" evidence="1">
    <location>
        <begin position="136"/>
        <end position="157"/>
    </location>
</feature>
<dbReference type="Gene3D" id="1.20.144.10">
    <property type="entry name" value="Phosphatidic acid phosphatase type 2/haloperoxidase"/>
    <property type="match status" value="1"/>
</dbReference>
<dbReference type="Proteomes" id="UP000238362">
    <property type="component" value="Unassembled WGS sequence"/>
</dbReference>